<comment type="caution">
    <text evidence="2">The sequence shown here is derived from an EMBL/GenBank/DDBJ whole genome shotgun (WGS) entry which is preliminary data.</text>
</comment>
<keyword evidence="1" id="KW-0732">Signal</keyword>
<evidence type="ECO:0000256" key="1">
    <source>
        <dbReference type="SAM" id="SignalP"/>
    </source>
</evidence>
<dbReference type="RefSeq" id="WP_167078742.1">
    <property type="nucleotide sequence ID" value="NZ_VVIW01000014.1"/>
</dbReference>
<dbReference type="EMBL" id="VVIW01000014">
    <property type="protein sequence ID" value="NHZ42753.1"/>
    <property type="molecule type" value="Genomic_DNA"/>
</dbReference>
<gene>
    <name evidence="2" type="ORF">F1609_21630</name>
</gene>
<feature type="signal peptide" evidence="1">
    <location>
        <begin position="1"/>
        <end position="29"/>
    </location>
</feature>
<accession>A0ABX0MCU9</accession>
<evidence type="ECO:0000313" key="3">
    <source>
        <dbReference type="Proteomes" id="UP000819052"/>
    </source>
</evidence>
<organism evidence="2 3">
    <name type="scientific">Massilia aquatica</name>
    <dbReference type="NCBI Taxonomy" id="2609000"/>
    <lineage>
        <taxon>Bacteria</taxon>
        <taxon>Pseudomonadati</taxon>
        <taxon>Pseudomonadota</taxon>
        <taxon>Betaproteobacteria</taxon>
        <taxon>Burkholderiales</taxon>
        <taxon>Oxalobacteraceae</taxon>
        <taxon>Telluria group</taxon>
        <taxon>Massilia</taxon>
    </lineage>
</organism>
<protein>
    <recommendedName>
        <fullName evidence="4">Secreted protein</fullName>
    </recommendedName>
</protein>
<reference evidence="2 3" key="1">
    <citation type="submission" date="2019-09" db="EMBL/GenBank/DDBJ databases">
        <title>Taxonomy of Antarctic Massilia spp.: description of Massilia rubra sp. nov., Massilia aquatica sp. nov., Massilia mucilaginosa sp. nov., Massilia frigida sp. nov. isolated from streams, lakes and regoliths.</title>
        <authorList>
            <person name="Holochova P."/>
            <person name="Sedlacek I."/>
            <person name="Kralova S."/>
            <person name="Maslanova I."/>
            <person name="Busse H.-J."/>
            <person name="Stankova E."/>
            <person name="Vrbovska V."/>
            <person name="Kovarovic V."/>
            <person name="Bartak M."/>
            <person name="Svec P."/>
            <person name="Pantucek R."/>
        </authorList>
    </citation>
    <scope>NUCLEOTIDE SEQUENCE [LARGE SCALE GENOMIC DNA]</scope>
    <source>
        <strain evidence="2 3">CCM 8693</strain>
    </source>
</reference>
<feature type="chain" id="PRO_5046560815" description="Secreted protein" evidence="1">
    <location>
        <begin position="30"/>
        <end position="187"/>
    </location>
</feature>
<dbReference type="Proteomes" id="UP000819052">
    <property type="component" value="Unassembled WGS sequence"/>
</dbReference>
<keyword evidence="3" id="KW-1185">Reference proteome</keyword>
<evidence type="ECO:0008006" key="4">
    <source>
        <dbReference type="Google" id="ProtNLM"/>
    </source>
</evidence>
<sequence length="187" mass="20948">MSIPENVRTALVVSLSLMAVCYAGSSSSAQPVPAASAKTTNRENMNTPLACMQKMTDGFLTSGTSVDEFTRRWQGKGGRQYQQNGRDFKNINPCPEFFVNVLYFVPFATADDASLEFQLREDANLQLSDLNANFGRNRRSVDVPKAEYFRISRANNQFDATIIAYFQEDQPVSHSKPVILVFQKEAR</sequence>
<proteinExistence type="predicted"/>
<evidence type="ECO:0000313" key="2">
    <source>
        <dbReference type="EMBL" id="NHZ42753.1"/>
    </source>
</evidence>
<name>A0ABX0MCU9_9BURK</name>